<reference evidence="3" key="1">
    <citation type="submission" date="2020-11" db="EMBL/GenBank/DDBJ databases">
        <authorList>
            <consortium name="DOE Joint Genome Institute"/>
            <person name="Ahrendt S."/>
            <person name="Riley R."/>
            <person name="Andreopoulos W."/>
            <person name="Labutti K."/>
            <person name="Pangilinan J."/>
            <person name="Ruiz-Duenas F.J."/>
            <person name="Barrasa J.M."/>
            <person name="Sanchez-Garcia M."/>
            <person name="Camarero S."/>
            <person name="Miyauchi S."/>
            <person name="Serrano A."/>
            <person name="Linde D."/>
            <person name="Babiker R."/>
            <person name="Drula E."/>
            <person name="Ayuso-Fernandez I."/>
            <person name="Pacheco R."/>
            <person name="Padilla G."/>
            <person name="Ferreira P."/>
            <person name="Barriuso J."/>
            <person name="Kellner H."/>
            <person name="Castanera R."/>
            <person name="Alfaro M."/>
            <person name="Ramirez L."/>
            <person name="Pisabarro A.G."/>
            <person name="Kuo A."/>
            <person name="Tritt A."/>
            <person name="Lipzen A."/>
            <person name="He G."/>
            <person name="Yan M."/>
            <person name="Ng V."/>
            <person name="Cullen D."/>
            <person name="Martin F."/>
            <person name="Rosso M.-N."/>
            <person name="Henrissat B."/>
            <person name="Hibbett D."/>
            <person name="Martinez A.T."/>
            <person name="Grigoriev I.V."/>
        </authorList>
    </citation>
    <scope>NUCLEOTIDE SEQUENCE</scope>
    <source>
        <strain evidence="3">CBS 247.69</strain>
    </source>
</reference>
<protein>
    <recommendedName>
        <fullName evidence="2">BTB domain-containing protein</fullName>
    </recommendedName>
</protein>
<keyword evidence="4" id="KW-1185">Reference proteome</keyword>
<dbReference type="OrthoDB" id="3036049at2759"/>
<dbReference type="AlphaFoldDB" id="A0A9P6CMI5"/>
<dbReference type="Proteomes" id="UP000807353">
    <property type="component" value="Unassembled WGS sequence"/>
</dbReference>
<feature type="domain" description="BTB" evidence="2">
    <location>
        <begin position="170"/>
        <end position="237"/>
    </location>
</feature>
<evidence type="ECO:0000313" key="4">
    <source>
        <dbReference type="Proteomes" id="UP000807353"/>
    </source>
</evidence>
<name>A0A9P6CMI5_9AGAR</name>
<dbReference type="EMBL" id="MU150237">
    <property type="protein sequence ID" value="KAF9467350.1"/>
    <property type="molecule type" value="Genomic_DNA"/>
</dbReference>
<dbReference type="PROSITE" id="PS50097">
    <property type="entry name" value="BTB"/>
    <property type="match status" value="1"/>
</dbReference>
<feature type="region of interest" description="Disordered" evidence="1">
    <location>
        <begin position="55"/>
        <end position="104"/>
    </location>
</feature>
<evidence type="ECO:0000313" key="3">
    <source>
        <dbReference type="EMBL" id="KAF9467350.1"/>
    </source>
</evidence>
<dbReference type="InterPro" id="IPR000210">
    <property type="entry name" value="BTB/POZ_dom"/>
</dbReference>
<accession>A0A9P6CMI5</accession>
<organism evidence="3 4">
    <name type="scientific">Collybia nuda</name>
    <dbReference type="NCBI Taxonomy" id="64659"/>
    <lineage>
        <taxon>Eukaryota</taxon>
        <taxon>Fungi</taxon>
        <taxon>Dikarya</taxon>
        <taxon>Basidiomycota</taxon>
        <taxon>Agaricomycotina</taxon>
        <taxon>Agaricomycetes</taxon>
        <taxon>Agaricomycetidae</taxon>
        <taxon>Agaricales</taxon>
        <taxon>Tricholomatineae</taxon>
        <taxon>Clitocybaceae</taxon>
        <taxon>Collybia</taxon>
    </lineage>
</organism>
<proteinExistence type="predicted"/>
<gene>
    <name evidence="3" type="ORF">BDZ94DRAFT_1305430</name>
</gene>
<sequence length="500" mass="55949">MPLNFLTRAMKRRIEEIEPEPQPVIEKKAAIVPPHYEAPRFIVRPRKRARTYNTIYDHGGSGAQPIDLTGDDSDPGEKAGGPAKETVTTSQVVKPEGGLGGDGEISDGATAVSEEPTIIIPPSVVEEASQADTIVVTSADAETQVDPTMLEPPPPPPIYIRDSKYYLEDGDIVLRAALTLFRVHTVRLAHIEGLFGQLLSLPQPDDCEKIDEVVVCDLYELVTPRELHFLLAVIYDDLQLQITIEGEPPQLHWDGTMAVLSASHKLDLPTQRRMAIKALQLLFPCDIDSYRPVRPTIRGVKAKDRKTFLRTFPLQAINACRDFDLPAFGPVAYYLAAQLSIEDIVKGVPQEDDTTVSICTYDITRILEGREKLRASRRSTVFSWLDNITPDGKPKRPCDDCDNVPSWGGDTCFYYLLRMSIDFNRSGFLDTKTEALEGLPERSCGVLREHLCEHCWVEVKKWMQKGLDDNWCKLPTYFGLESWDKLIAAQAMSDAAWVDI</sequence>
<evidence type="ECO:0000256" key="1">
    <source>
        <dbReference type="SAM" id="MobiDB-lite"/>
    </source>
</evidence>
<comment type="caution">
    <text evidence="3">The sequence shown here is derived from an EMBL/GenBank/DDBJ whole genome shotgun (WGS) entry which is preliminary data.</text>
</comment>
<evidence type="ECO:0000259" key="2">
    <source>
        <dbReference type="PROSITE" id="PS50097"/>
    </source>
</evidence>